<proteinExistence type="predicted"/>
<gene>
    <name evidence="2" type="ORF">CKO28_01420</name>
</gene>
<dbReference type="RefSeq" id="WP_200338759.1">
    <property type="nucleotide sequence ID" value="NZ_NRRL01000001.1"/>
</dbReference>
<evidence type="ECO:0000313" key="3">
    <source>
        <dbReference type="Proteomes" id="UP001296873"/>
    </source>
</evidence>
<name>A0ABS1D8Y3_9PROT</name>
<keyword evidence="3" id="KW-1185">Reference proteome</keyword>
<accession>A0ABS1D8Y3</accession>
<reference evidence="2 3" key="1">
    <citation type="journal article" date="2020" name="Microorganisms">
        <title>Osmotic Adaptation and Compatible Solute Biosynthesis of Phototrophic Bacteria as Revealed from Genome Analyses.</title>
        <authorList>
            <person name="Imhoff J.F."/>
            <person name="Rahn T."/>
            <person name="Kunzel S."/>
            <person name="Keller A."/>
            <person name="Neulinger S.C."/>
        </authorList>
    </citation>
    <scope>NUCLEOTIDE SEQUENCE [LARGE SCALE GENOMIC DNA]</scope>
    <source>
        <strain evidence="2 3">DSM 9895</strain>
    </source>
</reference>
<evidence type="ECO:0000256" key="1">
    <source>
        <dbReference type="SAM" id="MobiDB-lite"/>
    </source>
</evidence>
<comment type="caution">
    <text evidence="2">The sequence shown here is derived from an EMBL/GenBank/DDBJ whole genome shotgun (WGS) entry which is preliminary data.</text>
</comment>
<sequence length="100" mass="11385">MGFRLNLPADVQRTHDACQDAWKRWHTEWCRLRNQNAPDAICEIYRGVVDHFHAAMLACRANAPEMTWRRCLALQQEAAHPTPSEQRAIATASGFEQPAA</sequence>
<dbReference type="EMBL" id="NRRL01000001">
    <property type="protein sequence ID" value="MBK1666704.1"/>
    <property type="molecule type" value="Genomic_DNA"/>
</dbReference>
<dbReference type="Proteomes" id="UP001296873">
    <property type="component" value="Unassembled WGS sequence"/>
</dbReference>
<feature type="region of interest" description="Disordered" evidence="1">
    <location>
        <begin position="79"/>
        <end position="100"/>
    </location>
</feature>
<organism evidence="2 3">
    <name type="scientific">Rhodovibrio sodomensis</name>
    <dbReference type="NCBI Taxonomy" id="1088"/>
    <lineage>
        <taxon>Bacteria</taxon>
        <taxon>Pseudomonadati</taxon>
        <taxon>Pseudomonadota</taxon>
        <taxon>Alphaproteobacteria</taxon>
        <taxon>Rhodospirillales</taxon>
        <taxon>Rhodovibrionaceae</taxon>
        <taxon>Rhodovibrio</taxon>
    </lineage>
</organism>
<evidence type="ECO:0000313" key="2">
    <source>
        <dbReference type="EMBL" id="MBK1666704.1"/>
    </source>
</evidence>
<protein>
    <submittedName>
        <fullName evidence="2">Uncharacterized protein</fullName>
    </submittedName>
</protein>